<feature type="compositionally biased region" description="Polar residues" evidence="1">
    <location>
        <begin position="21"/>
        <end position="33"/>
    </location>
</feature>
<dbReference type="AlphaFoldDB" id="A0A8X6PRB6"/>
<evidence type="ECO:0000313" key="3">
    <source>
        <dbReference type="Proteomes" id="UP000887013"/>
    </source>
</evidence>
<keyword evidence="3" id="KW-1185">Reference proteome</keyword>
<comment type="caution">
    <text evidence="2">The sequence shown here is derived from an EMBL/GenBank/DDBJ whole genome shotgun (WGS) entry which is preliminary data.</text>
</comment>
<feature type="region of interest" description="Disordered" evidence="1">
    <location>
        <begin position="1"/>
        <end position="33"/>
    </location>
</feature>
<feature type="compositionally biased region" description="Basic and acidic residues" evidence="1">
    <location>
        <begin position="1"/>
        <end position="11"/>
    </location>
</feature>
<evidence type="ECO:0000313" key="2">
    <source>
        <dbReference type="EMBL" id="GFT77591.1"/>
    </source>
</evidence>
<protein>
    <submittedName>
        <fullName evidence="2">Uncharacterized protein</fullName>
    </submittedName>
</protein>
<dbReference type="EMBL" id="BMAW01022378">
    <property type="protein sequence ID" value="GFT77591.1"/>
    <property type="molecule type" value="Genomic_DNA"/>
</dbReference>
<name>A0A8X6PRB6_NEPPI</name>
<accession>A0A8X6PRB6</accession>
<dbReference type="Proteomes" id="UP000887013">
    <property type="component" value="Unassembled WGS sequence"/>
</dbReference>
<dbReference type="OrthoDB" id="6469573at2759"/>
<sequence length="103" mass="12357">MKATQRNERNRFCTSHKTRATESSQHNVRNETSQVRIKELRQNNCHMLNGINNEKKDRLCIPMNSLYFLVVLDRITFQYNSEIEYENPLRKTIEVARLNVPYR</sequence>
<reference evidence="2" key="1">
    <citation type="submission" date="2020-08" db="EMBL/GenBank/DDBJ databases">
        <title>Multicomponent nature underlies the extraordinary mechanical properties of spider dragline silk.</title>
        <authorList>
            <person name="Kono N."/>
            <person name="Nakamura H."/>
            <person name="Mori M."/>
            <person name="Yoshida Y."/>
            <person name="Ohtoshi R."/>
            <person name="Malay A.D."/>
            <person name="Moran D.A.P."/>
            <person name="Tomita M."/>
            <person name="Numata K."/>
            <person name="Arakawa K."/>
        </authorList>
    </citation>
    <scope>NUCLEOTIDE SEQUENCE</scope>
</reference>
<proteinExistence type="predicted"/>
<evidence type="ECO:0000256" key="1">
    <source>
        <dbReference type="SAM" id="MobiDB-lite"/>
    </source>
</evidence>
<gene>
    <name evidence="2" type="ORF">NPIL_485991</name>
</gene>
<organism evidence="2 3">
    <name type="scientific">Nephila pilipes</name>
    <name type="common">Giant wood spider</name>
    <name type="synonym">Nephila maculata</name>
    <dbReference type="NCBI Taxonomy" id="299642"/>
    <lineage>
        <taxon>Eukaryota</taxon>
        <taxon>Metazoa</taxon>
        <taxon>Ecdysozoa</taxon>
        <taxon>Arthropoda</taxon>
        <taxon>Chelicerata</taxon>
        <taxon>Arachnida</taxon>
        <taxon>Araneae</taxon>
        <taxon>Araneomorphae</taxon>
        <taxon>Entelegynae</taxon>
        <taxon>Araneoidea</taxon>
        <taxon>Nephilidae</taxon>
        <taxon>Nephila</taxon>
    </lineage>
</organism>